<dbReference type="InterPro" id="IPR036271">
    <property type="entry name" value="Tet_transcr_reg_TetR-rel_C_sf"/>
</dbReference>
<dbReference type="PROSITE" id="PS50977">
    <property type="entry name" value="HTH_TETR_2"/>
    <property type="match status" value="1"/>
</dbReference>
<dbReference type="Pfam" id="PF00440">
    <property type="entry name" value="TetR_N"/>
    <property type="match status" value="1"/>
</dbReference>
<dbReference type="SUPFAM" id="SSF46689">
    <property type="entry name" value="Homeodomain-like"/>
    <property type="match status" value="1"/>
</dbReference>
<evidence type="ECO:0000259" key="2">
    <source>
        <dbReference type="PROSITE" id="PS50977"/>
    </source>
</evidence>
<dbReference type="SUPFAM" id="SSF48498">
    <property type="entry name" value="Tetracyclin repressor-like, C-terminal domain"/>
    <property type="match status" value="1"/>
</dbReference>
<dbReference type="AlphaFoldDB" id="A0A6J7HED6"/>
<dbReference type="GO" id="GO:0003677">
    <property type="term" value="F:DNA binding"/>
    <property type="evidence" value="ECO:0007669"/>
    <property type="project" value="UniProtKB-KW"/>
</dbReference>
<dbReference type="InterPro" id="IPR001647">
    <property type="entry name" value="HTH_TetR"/>
</dbReference>
<gene>
    <name evidence="3" type="ORF">UFOPK3564_01678</name>
</gene>
<dbReference type="Pfam" id="PF21313">
    <property type="entry name" value="EthR_C"/>
    <property type="match status" value="1"/>
</dbReference>
<feature type="domain" description="HTH tetR-type" evidence="2">
    <location>
        <begin position="14"/>
        <end position="75"/>
    </location>
</feature>
<dbReference type="InterPro" id="IPR049397">
    <property type="entry name" value="EthR_C"/>
</dbReference>
<accession>A0A6J7HED6</accession>
<dbReference type="Gene3D" id="1.10.10.60">
    <property type="entry name" value="Homeodomain-like"/>
    <property type="match status" value="1"/>
</dbReference>
<organism evidence="3">
    <name type="scientific">freshwater metagenome</name>
    <dbReference type="NCBI Taxonomy" id="449393"/>
    <lineage>
        <taxon>unclassified sequences</taxon>
        <taxon>metagenomes</taxon>
        <taxon>ecological metagenomes</taxon>
    </lineage>
</organism>
<evidence type="ECO:0000313" key="3">
    <source>
        <dbReference type="EMBL" id="CAB4917962.1"/>
    </source>
</evidence>
<name>A0A6J7HED6_9ZZZZ</name>
<dbReference type="EMBL" id="CAFBMK010000091">
    <property type="protein sequence ID" value="CAB4917962.1"/>
    <property type="molecule type" value="Genomic_DNA"/>
</dbReference>
<keyword evidence="1" id="KW-0238">DNA-binding</keyword>
<sequence length="197" mass="22288">MAILSRRDDPDARSRGESELIDAAIALMEEGQSFSSMTVASITSKAGHTRTGFYFYFRDKRDLLMVATDRLVGGLFNDADLWWSGGGGRRVLATALETILQDYRKSRAVIRALVEATSYDRVVADYWHGEIERFIRAAEMRLPPTYIQPTRRGVASALVWMVERTYYLRILDDDTTGDAVAVDSLLEIWTRALELEP</sequence>
<evidence type="ECO:0000256" key="1">
    <source>
        <dbReference type="ARBA" id="ARBA00023125"/>
    </source>
</evidence>
<protein>
    <submittedName>
        <fullName evidence="3">Unannotated protein</fullName>
    </submittedName>
</protein>
<proteinExistence type="predicted"/>
<dbReference type="Gene3D" id="1.10.357.10">
    <property type="entry name" value="Tetracycline Repressor, domain 2"/>
    <property type="match status" value="1"/>
</dbReference>
<reference evidence="3" key="1">
    <citation type="submission" date="2020-05" db="EMBL/GenBank/DDBJ databases">
        <authorList>
            <person name="Chiriac C."/>
            <person name="Salcher M."/>
            <person name="Ghai R."/>
            <person name="Kavagutti S V."/>
        </authorList>
    </citation>
    <scope>NUCLEOTIDE SEQUENCE</scope>
</reference>
<dbReference type="InterPro" id="IPR009057">
    <property type="entry name" value="Homeodomain-like_sf"/>
</dbReference>